<dbReference type="EMBL" id="LT984813">
    <property type="protein sequence ID" value="SPD65809.1"/>
    <property type="molecule type" value="Genomic_DNA"/>
</dbReference>
<organism evidence="1 2">
    <name type="scientific">Cupriavidus taiwanensis</name>
    <dbReference type="NCBI Taxonomy" id="164546"/>
    <lineage>
        <taxon>Bacteria</taxon>
        <taxon>Pseudomonadati</taxon>
        <taxon>Pseudomonadota</taxon>
        <taxon>Betaproteobacteria</taxon>
        <taxon>Burkholderiales</taxon>
        <taxon>Burkholderiaceae</taxon>
        <taxon>Cupriavidus</taxon>
    </lineage>
</organism>
<name>A0A9Q7UW65_9BURK</name>
<sequence>MPCRRPSLADGFFSSFAETQSNIFKIFSAAETLTLSLRLPLSSSSEKSIKLETGILKITEYFASKSMVIA</sequence>
<reference evidence="1 2" key="1">
    <citation type="submission" date="2018-01" db="EMBL/GenBank/DDBJ databases">
        <authorList>
            <person name="Clerissi C."/>
        </authorList>
    </citation>
    <scope>NUCLEOTIDE SEQUENCE [LARGE SCALE GENOMIC DNA]</scope>
    <source>
        <strain evidence="1">Cupriavidus taiwanensis SWF 66322</strain>
    </source>
</reference>
<evidence type="ECO:0000313" key="2">
    <source>
        <dbReference type="Proteomes" id="UP000254259"/>
    </source>
</evidence>
<dbReference type="AlphaFoldDB" id="A0A9Q7UW65"/>
<proteinExistence type="predicted"/>
<accession>A0A9Q7UW65</accession>
<gene>
    <name evidence="1" type="ORF">CBM2636_20327</name>
</gene>
<evidence type="ECO:0000313" key="1">
    <source>
        <dbReference type="EMBL" id="SPD65809.1"/>
    </source>
</evidence>
<dbReference type="Proteomes" id="UP000254259">
    <property type="component" value="Chromosome CBM2636"/>
</dbReference>
<protein>
    <submittedName>
        <fullName evidence="1">Uncharacterized protein</fullName>
    </submittedName>
</protein>